<feature type="transmembrane region" description="Helical" evidence="2">
    <location>
        <begin position="28"/>
        <end position="47"/>
    </location>
</feature>
<dbReference type="AlphaFoldDB" id="A0A7W8QSY2"/>
<name>A0A7W8QSY2_9ACTN</name>
<evidence type="ECO:0000256" key="1">
    <source>
        <dbReference type="SAM" id="MobiDB-lite"/>
    </source>
</evidence>
<keyword evidence="2" id="KW-0472">Membrane</keyword>
<dbReference type="Pfam" id="PF04186">
    <property type="entry name" value="FxsA"/>
    <property type="match status" value="1"/>
</dbReference>
<sequence length="170" mass="17760">MPLLIVLALLALPFAEIALMIAVGSWIGAPWTIGLLFVLSAAGVLVLRRAGTKAFREADAAMRTGTPPQGGLLDTLMLMVGGILLAVPGFLTAAVGAILALPFTRPLLRWAFASWAERRIKKMGVTVHGAFPDGAGVPGQWTGPEREAPGRGKVIQGRFTDSPEEPGAPA</sequence>
<reference evidence="3 4" key="1">
    <citation type="submission" date="2020-08" db="EMBL/GenBank/DDBJ databases">
        <title>Sequencing the genomes of 1000 actinobacteria strains.</title>
        <authorList>
            <person name="Klenk H.-P."/>
        </authorList>
    </citation>
    <scope>NUCLEOTIDE SEQUENCE [LARGE SCALE GENOMIC DNA]</scope>
    <source>
        <strain evidence="3 4">DSM 44551</strain>
    </source>
</reference>
<keyword evidence="4" id="KW-1185">Reference proteome</keyword>
<dbReference type="InterPro" id="IPR007313">
    <property type="entry name" value="FxsA"/>
</dbReference>
<dbReference type="Proteomes" id="UP000572635">
    <property type="component" value="Unassembled WGS sequence"/>
</dbReference>
<organism evidence="3 4">
    <name type="scientific">Nocardiopsis composta</name>
    <dbReference type="NCBI Taxonomy" id="157465"/>
    <lineage>
        <taxon>Bacteria</taxon>
        <taxon>Bacillati</taxon>
        <taxon>Actinomycetota</taxon>
        <taxon>Actinomycetes</taxon>
        <taxon>Streptosporangiales</taxon>
        <taxon>Nocardiopsidaceae</taxon>
        <taxon>Nocardiopsis</taxon>
    </lineage>
</organism>
<gene>
    <name evidence="3" type="ORF">HDA36_006160</name>
</gene>
<feature type="transmembrane region" description="Helical" evidence="2">
    <location>
        <begin position="76"/>
        <end position="101"/>
    </location>
</feature>
<comment type="caution">
    <text evidence="3">The sequence shown here is derived from an EMBL/GenBank/DDBJ whole genome shotgun (WGS) entry which is preliminary data.</text>
</comment>
<dbReference type="PANTHER" id="PTHR35335">
    <property type="entry name" value="UPF0716 PROTEIN FXSA"/>
    <property type="match status" value="1"/>
</dbReference>
<proteinExistence type="predicted"/>
<accession>A0A7W8QSY2</accession>
<dbReference type="EMBL" id="JACHDB010000002">
    <property type="protein sequence ID" value="MBB5436012.1"/>
    <property type="molecule type" value="Genomic_DNA"/>
</dbReference>
<dbReference type="GO" id="GO:0016020">
    <property type="term" value="C:membrane"/>
    <property type="evidence" value="ECO:0007669"/>
    <property type="project" value="InterPro"/>
</dbReference>
<keyword evidence="2" id="KW-0812">Transmembrane</keyword>
<keyword evidence="2" id="KW-1133">Transmembrane helix</keyword>
<evidence type="ECO:0000256" key="2">
    <source>
        <dbReference type="SAM" id="Phobius"/>
    </source>
</evidence>
<protein>
    <submittedName>
        <fullName evidence="3">UPF0716 protein FxsA</fullName>
    </submittedName>
</protein>
<feature type="region of interest" description="Disordered" evidence="1">
    <location>
        <begin position="136"/>
        <end position="170"/>
    </location>
</feature>
<dbReference type="RefSeq" id="WP_184399247.1">
    <property type="nucleotide sequence ID" value="NZ_BAAAJD010000037.1"/>
</dbReference>
<evidence type="ECO:0000313" key="3">
    <source>
        <dbReference type="EMBL" id="MBB5436012.1"/>
    </source>
</evidence>
<dbReference type="PANTHER" id="PTHR35335:SF1">
    <property type="entry name" value="UPF0716 PROTEIN FXSA"/>
    <property type="match status" value="1"/>
</dbReference>
<dbReference type="NCBIfam" id="NF008528">
    <property type="entry name" value="PRK11463.1-2"/>
    <property type="match status" value="1"/>
</dbReference>
<evidence type="ECO:0000313" key="4">
    <source>
        <dbReference type="Proteomes" id="UP000572635"/>
    </source>
</evidence>